<dbReference type="STRING" id="154538.A0A1M2V332"/>
<comment type="caution">
    <text evidence="3">The sequence shown here is derived from an EMBL/GenBank/DDBJ whole genome shotgun (WGS) entry which is preliminary data.</text>
</comment>
<dbReference type="AlphaFoldDB" id="A0A1M2V332"/>
<dbReference type="InterPro" id="IPR015034">
    <property type="entry name" value="Bles03"/>
</dbReference>
<accession>A0A1M2V332</accession>
<feature type="region of interest" description="Disordered" evidence="2">
    <location>
        <begin position="176"/>
        <end position="288"/>
    </location>
</feature>
<dbReference type="PANTHER" id="PTHR31977">
    <property type="entry name" value="UPF0696 PROTEIN C11ORF68"/>
    <property type="match status" value="1"/>
</dbReference>
<evidence type="ECO:0000313" key="4">
    <source>
        <dbReference type="Proteomes" id="UP000184267"/>
    </source>
</evidence>
<feature type="region of interest" description="Disordered" evidence="2">
    <location>
        <begin position="1"/>
        <end position="26"/>
    </location>
</feature>
<gene>
    <name evidence="3" type="ORF">TRAPUB_7590</name>
</gene>
<evidence type="ECO:0000256" key="1">
    <source>
        <dbReference type="ARBA" id="ARBA00010568"/>
    </source>
</evidence>
<feature type="region of interest" description="Disordered" evidence="2">
    <location>
        <begin position="47"/>
        <end position="71"/>
    </location>
</feature>
<feature type="compositionally biased region" description="Basic residues" evidence="2">
    <location>
        <begin position="228"/>
        <end position="237"/>
    </location>
</feature>
<name>A0A1M2V332_TRAPU</name>
<feature type="compositionally biased region" description="Basic and acidic residues" evidence="2">
    <location>
        <begin position="14"/>
        <end position="26"/>
    </location>
</feature>
<dbReference type="Gene3D" id="3.30.760.10">
    <property type="entry name" value="RNA Cap, Translation Initiation Factor Eif4e"/>
    <property type="match status" value="1"/>
</dbReference>
<evidence type="ECO:0000313" key="3">
    <source>
        <dbReference type="EMBL" id="OJT01946.1"/>
    </source>
</evidence>
<reference evidence="3 4" key="1">
    <citation type="submission" date="2016-10" db="EMBL/GenBank/DDBJ databases">
        <title>Genome sequence of the basidiomycete white-rot fungus Trametes pubescens.</title>
        <authorList>
            <person name="Makela M.R."/>
            <person name="Granchi Z."/>
            <person name="Peng M."/>
            <person name="De Vries R.P."/>
            <person name="Grigoriev I."/>
            <person name="Riley R."/>
            <person name="Hilden K."/>
        </authorList>
    </citation>
    <scope>NUCLEOTIDE SEQUENCE [LARGE SCALE GENOMIC DNA]</scope>
    <source>
        <strain evidence="3 4">FBCC735</strain>
    </source>
</reference>
<dbReference type="PANTHER" id="PTHR31977:SF1">
    <property type="entry name" value="UPF0696 PROTEIN C11ORF68"/>
    <property type="match status" value="1"/>
</dbReference>
<dbReference type="InterPro" id="IPR023398">
    <property type="entry name" value="TIF_eIF4e-like"/>
</dbReference>
<proteinExistence type="inferred from homology"/>
<sequence length="288" mass="31170">MVQNDGTKPWLWVHKSDNTPETKGDEEAVKEASALLSQITERVQEIQDDASIPIRSNKKKGLKSKKEMREEVQQGASEKLKDIATKHGYVVGKWLIFAQPDRVDALWNSVATSLVSGPLSSTSAYRAKVATSPQNDTPNYSHLVCVYVPDVYDQPSVTEALKEEYFAELNAAKTAAAEETAAKKAAAGETKKPKPKLKQKGGDDPFASDDEDGEENAEPEVSAPAAVKGKKPAPKKKAGAEAFASDEDAKDPSPKAKAPPKKRAAKRSKDADEDGSENEAPKKKRGRT</sequence>
<keyword evidence="4" id="KW-1185">Reference proteome</keyword>
<dbReference type="EMBL" id="MNAD01001710">
    <property type="protein sequence ID" value="OJT01946.1"/>
    <property type="molecule type" value="Genomic_DNA"/>
</dbReference>
<organism evidence="3 4">
    <name type="scientific">Trametes pubescens</name>
    <name type="common">White-rot fungus</name>
    <dbReference type="NCBI Taxonomy" id="154538"/>
    <lineage>
        <taxon>Eukaryota</taxon>
        <taxon>Fungi</taxon>
        <taxon>Dikarya</taxon>
        <taxon>Basidiomycota</taxon>
        <taxon>Agaricomycotina</taxon>
        <taxon>Agaricomycetes</taxon>
        <taxon>Polyporales</taxon>
        <taxon>Polyporaceae</taxon>
        <taxon>Trametes</taxon>
    </lineage>
</organism>
<dbReference type="Pfam" id="PF08939">
    <property type="entry name" value="Bles03"/>
    <property type="match status" value="1"/>
</dbReference>
<dbReference type="SUPFAM" id="SSF55418">
    <property type="entry name" value="eIF4e-like"/>
    <property type="match status" value="1"/>
</dbReference>
<feature type="compositionally biased region" description="Low complexity" evidence="2">
    <location>
        <begin position="176"/>
        <end position="188"/>
    </location>
</feature>
<feature type="compositionally biased region" description="Acidic residues" evidence="2">
    <location>
        <begin position="206"/>
        <end position="218"/>
    </location>
</feature>
<protein>
    <submittedName>
        <fullName evidence="3">Uncharacterized protein</fullName>
    </submittedName>
</protein>
<evidence type="ECO:0000256" key="2">
    <source>
        <dbReference type="SAM" id="MobiDB-lite"/>
    </source>
</evidence>
<dbReference type="Proteomes" id="UP000184267">
    <property type="component" value="Unassembled WGS sequence"/>
</dbReference>
<dbReference type="OrthoDB" id="10067381at2759"/>
<comment type="similarity">
    <text evidence="1">Belongs to the UPF0696 family.</text>
</comment>